<sequence>MTAFEIRKFSMREQLPENDDARLKNWPVVYALNGGKKIYVGETLSATSRIRQHQASESKRDMQLVRLLLHEHFNKSAALDLESHLIRWLAGDGKYEVINRNHGIVDADYHDRETYRDAFPEIFEALREAEIFERSIPEIENSDLFKLSPFKTLTPEQALAVEDLLRALRSSLESGAEPRSLVIQGDPGTGKTVVAVYLMKLLSDIATVTDEEIAEDLEGDSRFSEFFTPEFREALQDFTIGLVVPQQALRKSIQAVFTRTPQLSKDMVLAPFSLGKSDQHYSLLIVDETHRLNQRANQSSGLRNRDFGEINEKLFGNDSPLYTQLDWVRQKSDHQVLLLDAEQTVRPADLSRETIDGLVNEATTGGKHVTLASQLRLNAGDEYMPHIRRLLRGEERAPAPVGDYEFCMYSDASQMYARIRQLDAEYGLARMAAGYAWDWATKSEGAAYDFELDGVKFSWNSTDVDWVNSPNALEEVGSIHTLQGYDLNYAGVIIGPDLRYDPEAGQVYFDRSNYFDTKGKENNKKLGIQYTDDDILDYVQNIYRVLLTRGIKGTLIYVCDPHLRDFMARYIPQTERARRLPDRRDSSPIEVEYDVPAHDGSDGLTRSPESARR</sequence>
<dbReference type="Pfam" id="PF09848">
    <property type="entry name" value="SLFN-g3_helicase"/>
    <property type="match status" value="1"/>
</dbReference>
<evidence type="ECO:0000313" key="3">
    <source>
        <dbReference type="EMBL" id="MBB3666680.1"/>
    </source>
</evidence>
<accession>A0A7W5XKA3</accession>
<dbReference type="InterPro" id="IPR035901">
    <property type="entry name" value="GIY-YIG_endonuc_sf"/>
</dbReference>
<gene>
    <name evidence="3" type="ORF">FHX47_000273</name>
</gene>
<evidence type="ECO:0000259" key="2">
    <source>
        <dbReference type="PROSITE" id="PS50164"/>
    </source>
</evidence>
<evidence type="ECO:0000256" key="1">
    <source>
        <dbReference type="SAM" id="MobiDB-lite"/>
    </source>
</evidence>
<organism evidence="3 4">
    <name type="scientific">Garicola koreensis</name>
    <dbReference type="NCBI Taxonomy" id="1262554"/>
    <lineage>
        <taxon>Bacteria</taxon>
        <taxon>Bacillati</taxon>
        <taxon>Actinomycetota</taxon>
        <taxon>Actinomycetes</taxon>
        <taxon>Micrococcales</taxon>
        <taxon>Micrococcaceae</taxon>
        <taxon>Garicola</taxon>
    </lineage>
</organism>
<dbReference type="RefSeq" id="WP_246327890.1">
    <property type="nucleotide sequence ID" value="NZ_BAABKR010000005.1"/>
</dbReference>
<reference evidence="3 4" key="1">
    <citation type="submission" date="2020-08" db="EMBL/GenBank/DDBJ databases">
        <title>Sequencing the genomes of 1000 actinobacteria strains.</title>
        <authorList>
            <person name="Klenk H.-P."/>
        </authorList>
    </citation>
    <scope>NUCLEOTIDE SEQUENCE [LARGE SCALE GENOMIC DNA]</scope>
    <source>
        <strain evidence="3 4">DSM 28238</strain>
    </source>
</reference>
<evidence type="ECO:0000313" key="4">
    <source>
        <dbReference type="Proteomes" id="UP000547528"/>
    </source>
</evidence>
<dbReference type="InterPro" id="IPR018647">
    <property type="entry name" value="SLFN_3-like_DNA/RNA_helicase"/>
</dbReference>
<dbReference type="CDD" id="cd10439">
    <property type="entry name" value="GIY-YIG_COG3410"/>
    <property type="match status" value="1"/>
</dbReference>
<comment type="caution">
    <text evidence="3">The sequence shown here is derived from an EMBL/GenBank/DDBJ whole genome shotgun (WGS) entry which is preliminary data.</text>
</comment>
<dbReference type="EMBL" id="JACIBT010000001">
    <property type="protein sequence ID" value="MBB3666680.1"/>
    <property type="molecule type" value="Genomic_DNA"/>
</dbReference>
<name>A0A7W5XKA3_9MICC</name>
<feature type="compositionally biased region" description="Basic and acidic residues" evidence="1">
    <location>
        <begin position="577"/>
        <end position="587"/>
    </location>
</feature>
<dbReference type="SUPFAM" id="SSF52540">
    <property type="entry name" value="P-loop containing nucleoside triphosphate hydrolases"/>
    <property type="match status" value="1"/>
</dbReference>
<proteinExistence type="predicted"/>
<dbReference type="Gene3D" id="3.40.50.300">
    <property type="entry name" value="P-loop containing nucleotide triphosphate hydrolases"/>
    <property type="match status" value="1"/>
</dbReference>
<protein>
    <recommendedName>
        <fullName evidence="2">GIY-YIG domain-containing protein</fullName>
    </recommendedName>
</protein>
<keyword evidence="4" id="KW-1185">Reference proteome</keyword>
<dbReference type="AlphaFoldDB" id="A0A7W5XKA3"/>
<dbReference type="SUPFAM" id="SSF82771">
    <property type="entry name" value="GIY-YIG endonuclease"/>
    <property type="match status" value="1"/>
</dbReference>
<feature type="domain" description="GIY-YIG" evidence="2">
    <location>
        <begin position="25"/>
        <end position="97"/>
    </location>
</feature>
<dbReference type="Pfam" id="PF01541">
    <property type="entry name" value="GIY-YIG"/>
    <property type="match status" value="1"/>
</dbReference>
<dbReference type="InterPro" id="IPR000305">
    <property type="entry name" value="GIY-YIG_endonuc"/>
</dbReference>
<dbReference type="PROSITE" id="PS50164">
    <property type="entry name" value="GIY_YIG"/>
    <property type="match status" value="1"/>
</dbReference>
<feature type="region of interest" description="Disordered" evidence="1">
    <location>
        <begin position="577"/>
        <end position="613"/>
    </location>
</feature>
<dbReference type="InterPro" id="IPR027417">
    <property type="entry name" value="P-loop_NTPase"/>
</dbReference>
<dbReference type="Proteomes" id="UP000547528">
    <property type="component" value="Unassembled WGS sequence"/>
</dbReference>